<dbReference type="InterPro" id="IPR003399">
    <property type="entry name" value="Mce/MlaD"/>
</dbReference>
<evidence type="ECO:0000313" key="5">
    <source>
        <dbReference type="Proteomes" id="UP000294856"/>
    </source>
</evidence>
<sequence>MTPRTQFAPRLAVAVALALSTSGCAVGLDQLPLPAPGLGGDTYTLTATFSNALNLPMKAKVTLNGADIGQVESMSARDYTALVTLRITSSVRLPVGTSAQLRSATPMGDVFVAMKPPPVVEPGGAVLDDGAAITLESTSAASTIEEMLTRASLLVNGGTIQYLTTVVAALSDHVGGRGDRLAALLDETRTLLRGLSDRTDQINGVLHGAADLSATVAAQQSTLADTVAAAGPAVAVLAENTDSLVTLVDRVHTIAIQLARFPSVAGTNNTSMAANINRLAAGLNAAALNPDADLDSVNEMIKIVLKMISGPNGHVAVDVAQLAIPDPANPGGVGGRAPDITDWTAFVGSLQHMIDRLGVRLAGAPR</sequence>
<dbReference type="OrthoDB" id="4368973at2"/>
<dbReference type="PROSITE" id="PS51257">
    <property type="entry name" value="PROKAR_LIPOPROTEIN"/>
    <property type="match status" value="1"/>
</dbReference>
<gene>
    <name evidence="4" type="ORF">DFR71_2601</name>
</gene>
<name>A0A4R1FZ43_9NOCA</name>
<dbReference type="PANTHER" id="PTHR33371">
    <property type="entry name" value="INTERMEMBRANE PHOSPHOLIPID TRANSPORT SYSTEM BINDING PROTEIN MLAD-RELATED"/>
    <property type="match status" value="1"/>
</dbReference>
<feature type="signal peptide" evidence="1">
    <location>
        <begin position="1"/>
        <end position="25"/>
    </location>
</feature>
<proteinExistence type="predicted"/>
<evidence type="ECO:0000256" key="1">
    <source>
        <dbReference type="SAM" id="SignalP"/>
    </source>
</evidence>
<evidence type="ECO:0000259" key="2">
    <source>
        <dbReference type="Pfam" id="PF02470"/>
    </source>
</evidence>
<protein>
    <submittedName>
        <fullName evidence="4">Virulence factor Mce-like protein</fullName>
    </submittedName>
</protein>
<dbReference type="Pfam" id="PF02470">
    <property type="entry name" value="MlaD"/>
    <property type="match status" value="1"/>
</dbReference>
<dbReference type="EMBL" id="SMFR01000002">
    <property type="protein sequence ID" value="TCJ96571.1"/>
    <property type="molecule type" value="Genomic_DNA"/>
</dbReference>
<dbReference type="PANTHER" id="PTHR33371:SF15">
    <property type="entry name" value="LIPOPROTEIN LPRN"/>
    <property type="match status" value="1"/>
</dbReference>
<dbReference type="RefSeq" id="WP_067444976.1">
    <property type="nucleotide sequence ID" value="NZ_SMFR01000002.1"/>
</dbReference>
<organism evidence="4 5">
    <name type="scientific">Nocardia alba</name>
    <dbReference type="NCBI Taxonomy" id="225051"/>
    <lineage>
        <taxon>Bacteria</taxon>
        <taxon>Bacillati</taxon>
        <taxon>Actinomycetota</taxon>
        <taxon>Actinomycetes</taxon>
        <taxon>Mycobacteriales</taxon>
        <taxon>Nocardiaceae</taxon>
        <taxon>Nocardia</taxon>
    </lineage>
</organism>
<feature type="domain" description="Mce/MlaD" evidence="2">
    <location>
        <begin position="42"/>
        <end position="117"/>
    </location>
</feature>
<keyword evidence="5" id="KW-1185">Reference proteome</keyword>
<dbReference type="Proteomes" id="UP000294856">
    <property type="component" value="Unassembled WGS sequence"/>
</dbReference>
<evidence type="ECO:0000259" key="3">
    <source>
        <dbReference type="Pfam" id="PF11887"/>
    </source>
</evidence>
<dbReference type="GO" id="GO:0005576">
    <property type="term" value="C:extracellular region"/>
    <property type="evidence" value="ECO:0007669"/>
    <property type="project" value="TreeGrafter"/>
</dbReference>
<accession>A0A4R1FZ43</accession>
<feature type="domain" description="Mammalian cell entry C-terminal" evidence="3">
    <location>
        <begin position="126"/>
        <end position="283"/>
    </location>
</feature>
<dbReference type="InterPro" id="IPR052336">
    <property type="entry name" value="MlaD_Phospholipid_Transporter"/>
</dbReference>
<dbReference type="Pfam" id="PF11887">
    <property type="entry name" value="Mce4_CUP1"/>
    <property type="match status" value="1"/>
</dbReference>
<comment type="caution">
    <text evidence="4">The sequence shown here is derived from an EMBL/GenBank/DDBJ whole genome shotgun (WGS) entry which is preliminary data.</text>
</comment>
<dbReference type="AlphaFoldDB" id="A0A4R1FZ43"/>
<keyword evidence="1" id="KW-0732">Signal</keyword>
<dbReference type="STRING" id="1210063.GCA_001612665_00262"/>
<feature type="chain" id="PRO_5038772900" evidence="1">
    <location>
        <begin position="26"/>
        <end position="366"/>
    </location>
</feature>
<evidence type="ECO:0000313" key="4">
    <source>
        <dbReference type="EMBL" id="TCJ96571.1"/>
    </source>
</evidence>
<dbReference type="InterPro" id="IPR024516">
    <property type="entry name" value="Mce_C"/>
</dbReference>
<reference evidence="4 5" key="1">
    <citation type="submission" date="2019-03" db="EMBL/GenBank/DDBJ databases">
        <title>Genomic Encyclopedia of Type Strains, Phase IV (KMG-IV): sequencing the most valuable type-strain genomes for metagenomic binning, comparative biology and taxonomic classification.</title>
        <authorList>
            <person name="Goeker M."/>
        </authorList>
    </citation>
    <scope>NUCLEOTIDE SEQUENCE [LARGE SCALE GENOMIC DNA]</scope>
    <source>
        <strain evidence="4 5">DSM 44684</strain>
    </source>
</reference>